<protein>
    <submittedName>
        <fullName evidence="1">Uncharacterized protein</fullName>
    </submittedName>
</protein>
<name>A0ABY6MX76_9ALTE</name>
<dbReference type="RefSeq" id="WP_265045900.1">
    <property type="nucleotide sequence ID" value="NZ_CP100390.1"/>
</dbReference>
<organism evidence="1 2">
    <name type="scientific">Alkalimarinus alittae</name>
    <dbReference type="NCBI Taxonomy" id="2961619"/>
    <lineage>
        <taxon>Bacteria</taxon>
        <taxon>Pseudomonadati</taxon>
        <taxon>Pseudomonadota</taxon>
        <taxon>Gammaproteobacteria</taxon>
        <taxon>Alteromonadales</taxon>
        <taxon>Alteromonadaceae</taxon>
        <taxon>Alkalimarinus</taxon>
    </lineage>
</organism>
<evidence type="ECO:0000313" key="1">
    <source>
        <dbReference type="EMBL" id="UZE94405.1"/>
    </source>
</evidence>
<sequence length="259" mass="29983">MHASKLHYPENELVIQNELNSVFREWSSFAIGKPFPNKRTSDDMVLDGFYPYYSKQKCKVLFVGRESLGLTGDNYIDLLHHIYTTKKTIGDKTLNQHRFHALMFYITYGLNNDCCHWNDIPMATEIADTFASERGISFAFMNLSKLSNDTDDWNADWALIDGFVDVFNDSPVNYFANQIDTVCPDIILTMNLESRLKVLGEVSVIEYGECASYYTLRTTNKKYLLIDLYHFSAIKSQQSCYYEPVVKGFKKFHEHNSDD</sequence>
<accession>A0ABY6MX76</accession>
<reference evidence="1" key="1">
    <citation type="submission" date="2022-06" db="EMBL/GenBank/DDBJ databases">
        <title>Alkalimarinus sp. nov., isolated from gut of a Alitta virens.</title>
        <authorList>
            <person name="Yang A.I."/>
            <person name="Shin N.-R."/>
        </authorList>
    </citation>
    <scope>NUCLEOTIDE SEQUENCE</scope>
    <source>
        <strain evidence="1">A2M4</strain>
    </source>
</reference>
<proteinExistence type="predicted"/>
<keyword evidence="2" id="KW-1185">Reference proteome</keyword>
<evidence type="ECO:0000313" key="2">
    <source>
        <dbReference type="Proteomes" id="UP001163739"/>
    </source>
</evidence>
<dbReference type="EMBL" id="CP100390">
    <property type="protein sequence ID" value="UZE94405.1"/>
    <property type="molecule type" value="Genomic_DNA"/>
</dbReference>
<gene>
    <name evidence="1" type="ORF">NKI27_09885</name>
</gene>
<dbReference type="Proteomes" id="UP001163739">
    <property type="component" value="Chromosome"/>
</dbReference>